<protein>
    <submittedName>
        <fullName evidence="3">Transcriptional regulator</fullName>
    </submittedName>
</protein>
<evidence type="ECO:0000313" key="4">
    <source>
        <dbReference type="Proteomes" id="UP000094469"/>
    </source>
</evidence>
<dbReference type="InterPro" id="IPR009370">
    <property type="entry name" value="YutD-like"/>
</dbReference>
<dbReference type="RefSeq" id="WP_069638606.1">
    <property type="nucleotide sequence ID" value="NZ_JAFBEZ010000003.1"/>
</dbReference>
<dbReference type="EMBL" id="MIKC01000001">
    <property type="protein sequence ID" value="OEG23874.1"/>
    <property type="molecule type" value="Genomic_DNA"/>
</dbReference>
<name>A0A1E5HFZ9_9ENTE</name>
<evidence type="ECO:0000313" key="3">
    <source>
        <dbReference type="EMBL" id="OEG23874.1"/>
    </source>
</evidence>
<gene>
    <name evidence="3" type="ORF">BCR24_00505</name>
</gene>
<comment type="caution">
    <text evidence="3">The sequence shown here is derived from an EMBL/GenBank/DDBJ whole genome shotgun (WGS) entry which is preliminary data.</text>
</comment>
<reference evidence="4" key="1">
    <citation type="submission" date="2016-09" db="EMBL/GenBank/DDBJ databases">
        <authorList>
            <person name="Gulvik C.A."/>
        </authorList>
    </citation>
    <scope>NUCLEOTIDE SEQUENCE [LARGE SCALE GENOMIC DNA]</scope>
    <source>
        <strain evidence="4">LMG 26676</strain>
    </source>
</reference>
<feature type="region of interest" description="Disordered" evidence="2">
    <location>
        <begin position="1"/>
        <end position="21"/>
    </location>
</feature>
<evidence type="ECO:0000256" key="1">
    <source>
        <dbReference type="PIRSR" id="PIRSR012565-1"/>
    </source>
</evidence>
<dbReference type="InterPro" id="IPR038141">
    <property type="entry name" value="YutD-like_sf"/>
</dbReference>
<organism evidence="3 4">
    <name type="scientific">Enterococcus ureilyticus</name>
    <dbReference type="NCBI Taxonomy" id="1131292"/>
    <lineage>
        <taxon>Bacteria</taxon>
        <taxon>Bacillati</taxon>
        <taxon>Bacillota</taxon>
        <taxon>Bacilli</taxon>
        <taxon>Lactobacillales</taxon>
        <taxon>Enterococcaceae</taxon>
        <taxon>Enterococcus</taxon>
    </lineage>
</organism>
<sequence>MTDKVKKTYKSTKPVKHKEEPAATLTEEITAVLEEIKEEPVKEKKKGEIVSLIDEKHVTIGERQYLLVKNHREAFDAERLGERFSDVLSRYDYIVGDWGYDQLRLKGFFNETNRKAAPEQRIDTLEDYLYEYCNFGCAYFVIERVGGKREKQQTRRKKTTKKPAYQNQAHTEEKRIPVSNKTKPVIKNRKENQPKKAIIGNQEKSVGKGRSFTIRQREE</sequence>
<dbReference type="PIRSF" id="PIRSF012565">
    <property type="entry name" value="DUF1027"/>
    <property type="match status" value="1"/>
</dbReference>
<dbReference type="Gene3D" id="3.50.4.20">
    <property type="match status" value="1"/>
</dbReference>
<keyword evidence="1" id="KW-1015">Disulfide bond</keyword>
<proteinExistence type="predicted"/>
<evidence type="ECO:0000256" key="2">
    <source>
        <dbReference type="SAM" id="MobiDB-lite"/>
    </source>
</evidence>
<keyword evidence="4" id="KW-1185">Reference proteome</keyword>
<dbReference type="Pfam" id="PF06265">
    <property type="entry name" value="YutD-like"/>
    <property type="match status" value="1"/>
</dbReference>
<dbReference type="AlphaFoldDB" id="A0A1E5HFZ9"/>
<feature type="disulfide bond" evidence="1">
    <location>
        <begin position="133"/>
        <end position="137"/>
    </location>
</feature>
<feature type="compositionally biased region" description="Basic residues" evidence="2">
    <location>
        <begin position="7"/>
        <end position="16"/>
    </location>
</feature>
<feature type="region of interest" description="Disordered" evidence="2">
    <location>
        <begin position="150"/>
        <end position="219"/>
    </location>
</feature>
<dbReference type="OrthoDB" id="1650379at2"/>
<dbReference type="STRING" id="1131292.BCR24_00505"/>
<accession>A0A1E5HFZ9</accession>
<dbReference type="Proteomes" id="UP000094469">
    <property type="component" value="Unassembled WGS sequence"/>
</dbReference>